<protein>
    <recommendedName>
        <fullName evidence="2">Gingipain domain-containing protein</fullName>
    </recommendedName>
</protein>
<dbReference type="GO" id="GO:0008234">
    <property type="term" value="F:cysteine-type peptidase activity"/>
    <property type="evidence" value="ECO:0007669"/>
    <property type="project" value="InterPro"/>
</dbReference>
<gene>
    <name evidence="3" type="ORF">H9S92_20575</name>
</gene>
<evidence type="ECO:0000259" key="2">
    <source>
        <dbReference type="Pfam" id="PF01364"/>
    </source>
</evidence>
<dbReference type="Pfam" id="PF01364">
    <property type="entry name" value="Peptidase_C25"/>
    <property type="match status" value="1"/>
</dbReference>
<name>A0A923T9C4_9BACT</name>
<dbReference type="Proteomes" id="UP000650081">
    <property type="component" value="Unassembled WGS sequence"/>
</dbReference>
<dbReference type="SUPFAM" id="SSF52129">
    <property type="entry name" value="Caspase-like"/>
    <property type="match status" value="1"/>
</dbReference>
<dbReference type="Gene3D" id="2.60.40.4070">
    <property type="match status" value="1"/>
</dbReference>
<comment type="caution">
    <text evidence="3">The sequence shown here is derived from an EMBL/GenBank/DDBJ whole genome shotgun (WGS) entry which is preliminary data.</text>
</comment>
<evidence type="ECO:0000313" key="3">
    <source>
        <dbReference type="EMBL" id="MBC6996580.1"/>
    </source>
</evidence>
<dbReference type="RefSeq" id="WP_187468587.1">
    <property type="nucleotide sequence ID" value="NZ_JACSIT010000153.1"/>
</dbReference>
<feature type="chain" id="PRO_5037457623" description="Gingipain domain-containing protein" evidence="1">
    <location>
        <begin position="20"/>
        <end position="1657"/>
    </location>
</feature>
<dbReference type="Gene3D" id="3.40.50.1460">
    <property type="match status" value="1"/>
</dbReference>
<proteinExistence type="predicted"/>
<dbReference type="InterPro" id="IPR001769">
    <property type="entry name" value="Gingipain"/>
</dbReference>
<dbReference type="EMBL" id="JACSIT010000153">
    <property type="protein sequence ID" value="MBC6996580.1"/>
    <property type="molecule type" value="Genomic_DNA"/>
</dbReference>
<dbReference type="GO" id="GO:0006508">
    <property type="term" value="P:proteolysis"/>
    <property type="evidence" value="ECO:0007669"/>
    <property type="project" value="InterPro"/>
</dbReference>
<sequence length="1657" mass="182493">MFRAVSTLLLVAVSFFCLAQMPGSGATVRYGNEWITYDQNYLRVLVADDGVYRISGAQLAEAGMSFSPENADRWQLWNGGEAVPIEVNADGIVFVGRKNRGEMDRFLFTDPATMQLNDRYSMYSDTAVYYLALSEGLGGPFYQETAAENAVPTTEITRETERVFSDFQSKEYYRQSRSSIYYSHYDVAEGFGSRSSNDLLSSNGSVESSAQLTLPAANGGPALLDLRFGVGFSRHEVEISADGAVLDNVSGFGFGVFQRQLAFTPAGTATNLTLTGRSGPQDKPNLAWLRVRYPATPAYDAALTHFLLPAATVPRRVVLGAAAGAGKVYSAVDARVSTADAQGTFLVLPTSDERRYDLVVGNAYRTAATSPYRFQTALPAGSQTNYLILTSRRLNGPAIAELAAYRASSAGGGYRVHVAEVEDLYEEFGYGIGRHPMAIRNFLAAARRDHPGLQYLFLIGKGREYDNLRTPQQLATASPTFFLPSFGWPASDNLLSADLGDVVPTLSTGRLAAVSDGEIAIYVKKLREVEEQINLGGQTLEDREWMKQIMHLGGGITAWEQATIRANLSTIGSKMVNSSFGGNVTSFFKTSSEPIEDSRQDEIFSRINRGLALITFYGHSSSQGFDFSIDDPENYANAGRYPYMLSFGCYSGDAFTEARSISERFLFLRDKGAIAFAASKGVGYISSLSTWGQNLYTLMGTEYYGQGIGDAMRANIAHFRDTRDGSMAILTEQFTLSGDPAYRMHPRPGPDVLPDVASIRFTPEVVPAQDAAFSVSLRIVNIGTQTGADSINLRFRQQLPSGEVRPLKTVRMLRPAFAETLTVALPNLGLDAVGQNRLLVTVDADNELAELPSPAAESNNELVGNSQPGVPFTIIANSARVAYPPPYAVIGGPITLVASSTNALAPERDYVFEVATRRDFANPLVSEKINSRGGVLRFQPGFTPVDSTTYYWRVSPDSTTTQGAGFIWSESSFTWLAGQFPHKVGWAMADAGQTIDGKFNNVRGNPTVEGWRFARTVQDVKITNAVYRSNTLPRLEVNGLRFSEPNPWAWVVRAGLQLIVIDSTDFNDWLDNPGGLYGTPPQATEYWAFDTRSREGRQGLMDFLTDGIEPGKNVLVFSAQRGTDIEYYNEGWLQDSVELGTSLFQLFEAQGATRIRGLTNLGAVPYCFAYQKNVGALGEEIALSQDGEITMQVGILSNWQEGDWSTPPVGPSQNWDEVSLELANTSLTDADSIRVQLIGIAPDFREQVLEETNLQVPASRRVVHNLNGIIPSQYPYLRMQVFFYDRAQRTVGTVKQVYFEYLRPGDVAISPAIAFSAADSLEQGQEFQLTLGYENVSPTPLDSLLVELSVLDVSNNERTFQARRAPLPGNGRGEVSFNLPTTNENGQLRWQVVLNPRQDQPEDIVFNNNLNGSLRLGRDVIAPELQLFFDGRRIVEGELVSSEPEILIQLQDNNRYLLLNDTSAYTLALISPAGVRERISFADPRVEFRPATTEANLAEVFFRPTLTEDGIYTLTISGTDRNGNAAGRLEYRKTFEVINARRVANVLTYPNPFTTQTQFVYTLTGNAPPEVFRIQIMTVAGRVVRDIDLMAVEDIKIGTHRTNFRWDGTDEYGDLLANGVYLYRVIIGDQDGTELEHHDTGTDRFFANKLGKVVILR</sequence>
<dbReference type="InterPro" id="IPR013783">
    <property type="entry name" value="Ig-like_fold"/>
</dbReference>
<reference evidence="3" key="1">
    <citation type="submission" date="2020-08" db="EMBL/GenBank/DDBJ databases">
        <title>Lewinella bacteria from marine environments.</title>
        <authorList>
            <person name="Zhong Y."/>
        </authorList>
    </citation>
    <scope>NUCLEOTIDE SEQUENCE</scope>
    <source>
        <strain evidence="3">KCTC 42187</strain>
    </source>
</reference>
<accession>A0A923T9C4</accession>
<feature type="domain" description="Gingipain" evidence="2">
    <location>
        <begin position="386"/>
        <end position="744"/>
    </location>
</feature>
<keyword evidence="1" id="KW-0732">Signal</keyword>
<organism evidence="3 4">
    <name type="scientific">Neolewinella lacunae</name>
    <dbReference type="NCBI Taxonomy" id="1517758"/>
    <lineage>
        <taxon>Bacteria</taxon>
        <taxon>Pseudomonadati</taxon>
        <taxon>Bacteroidota</taxon>
        <taxon>Saprospiria</taxon>
        <taxon>Saprospirales</taxon>
        <taxon>Lewinellaceae</taxon>
        <taxon>Neolewinella</taxon>
    </lineage>
</organism>
<evidence type="ECO:0000313" key="4">
    <source>
        <dbReference type="Proteomes" id="UP000650081"/>
    </source>
</evidence>
<dbReference type="InterPro" id="IPR029030">
    <property type="entry name" value="Caspase-like_dom_sf"/>
</dbReference>
<evidence type="ECO:0000256" key="1">
    <source>
        <dbReference type="SAM" id="SignalP"/>
    </source>
</evidence>
<dbReference type="Gene3D" id="2.60.40.10">
    <property type="entry name" value="Immunoglobulins"/>
    <property type="match status" value="1"/>
</dbReference>
<feature type="signal peptide" evidence="1">
    <location>
        <begin position="1"/>
        <end position="19"/>
    </location>
</feature>
<keyword evidence="4" id="KW-1185">Reference proteome</keyword>